<reference evidence="4" key="1">
    <citation type="submission" date="2016-06" db="UniProtKB">
        <authorList>
            <consortium name="WormBaseParasite"/>
        </authorList>
    </citation>
    <scope>IDENTIFICATION</scope>
</reference>
<dbReference type="SUPFAM" id="SSF54001">
    <property type="entry name" value="Cysteine proteinases"/>
    <property type="match status" value="1"/>
</dbReference>
<evidence type="ECO:0000259" key="1">
    <source>
        <dbReference type="Pfam" id="PF00443"/>
    </source>
</evidence>
<dbReference type="Pfam" id="PF00443">
    <property type="entry name" value="UCH"/>
    <property type="match status" value="1"/>
</dbReference>
<dbReference type="InterPro" id="IPR001394">
    <property type="entry name" value="Peptidase_C19_UCH"/>
</dbReference>
<dbReference type="Gene3D" id="3.90.70.10">
    <property type="entry name" value="Cysteine proteinases"/>
    <property type="match status" value="1"/>
</dbReference>
<organism evidence="4">
    <name type="scientific">Onchocerca flexuosa</name>
    <dbReference type="NCBI Taxonomy" id="387005"/>
    <lineage>
        <taxon>Eukaryota</taxon>
        <taxon>Metazoa</taxon>
        <taxon>Ecdysozoa</taxon>
        <taxon>Nematoda</taxon>
        <taxon>Chromadorea</taxon>
        <taxon>Rhabditida</taxon>
        <taxon>Spirurina</taxon>
        <taxon>Spiruromorpha</taxon>
        <taxon>Filarioidea</taxon>
        <taxon>Onchocercidae</taxon>
        <taxon>Onchocerca</taxon>
    </lineage>
</organism>
<dbReference type="EMBL" id="UZAJ01016399">
    <property type="protein sequence ID" value="VDO76090.1"/>
    <property type="molecule type" value="Genomic_DNA"/>
</dbReference>
<keyword evidence="3" id="KW-1185">Reference proteome</keyword>
<feature type="domain" description="Peptidase C19 ubiquitin carboxyl-terminal hydrolase" evidence="1">
    <location>
        <begin position="10"/>
        <end position="108"/>
    </location>
</feature>
<dbReference type="Proteomes" id="UP000267606">
    <property type="component" value="Unassembled WGS sequence"/>
</dbReference>
<dbReference type="AlphaFoldDB" id="A0A183HV77"/>
<dbReference type="GO" id="GO:0004843">
    <property type="term" value="F:cysteine-type deubiquitinase activity"/>
    <property type="evidence" value="ECO:0007669"/>
    <property type="project" value="InterPro"/>
</dbReference>
<evidence type="ECO:0000313" key="3">
    <source>
        <dbReference type="Proteomes" id="UP000267606"/>
    </source>
</evidence>
<protein>
    <submittedName>
        <fullName evidence="4">UCH domain-containing protein</fullName>
    </submittedName>
</protein>
<dbReference type="GO" id="GO:0016579">
    <property type="term" value="P:protein deubiquitination"/>
    <property type="evidence" value="ECO:0007669"/>
    <property type="project" value="InterPro"/>
</dbReference>
<dbReference type="InterPro" id="IPR038765">
    <property type="entry name" value="Papain-like_cys_pep_sf"/>
</dbReference>
<reference evidence="2 3" key="2">
    <citation type="submission" date="2018-11" db="EMBL/GenBank/DDBJ databases">
        <authorList>
            <consortium name="Pathogen Informatics"/>
        </authorList>
    </citation>
    <scope>NUCLEOTIDE SEQUENCE [LARGE SCALE GENOMIC DNA]</scope>
</reference>
<dbReference type="STRING" id="387005.A0A183HV77"/>
<proteinExistence type="predicted"/>
<gene>
    <name evidence="2" type="ORF">OFLC_LOCUS11393</name>
</gene>
<name>A0A183HV77_9BILA</name>
<dbReference type="WBParaSite" id="OFLC_0001138901-mRNA-1">
    <property type="protein sequence ID" value="OFLC_0001138901-mRNA-1"/>
    <property type="gene ID" value="OFLC_0001138901"/>
</dbReference>
<evidence type="ECO:0000313" key="4">
    <source>
        <dbReference type="WBParaSite" id="OFLC_0001138901-mRNA-1"/>
    </source>
</evidence>
<sequence>MGTMGVISSVFSAMMDSVWSGLFSVLRPQQFLETFAVEVNASLADGQQHDAQEFQIYLLDALHEDTNRVVKRVTFEQNYTGADLKAEAIDYNEKLRKFACSPISDIFNVSHFFM</sequence>
<accession>A0A183HV77</accession>
<evidence type="ECO:0000313" key="2">
    <source>
        <dbReference type="EMBL" id="VDO76090.1"/>
    </source>
</evidence>